<dbReference type="SUPFAM" id="SSF46785">
    <property type="entry name" value="Winged helix' DNA-binding domain"/>
    <property type="match status" value="1"/>
</dbReference>
<feature type="domain" description="Helix-turn-helix type 11" evidence="2">
    <location>
        <begin position="55"/>
        <end position="101"/>
    </location>
</feature>
<proteinExistence type="predicted"/>
<accession>A0A0G1L8Q0</accession>
<dbReference type="EMBL" id="LCIN01000014">
    <property type="protein sequence ID" value="KKT56424.1"/>
    <property type="molecule type" value="Genomic_DNA"/>
</dbReference>
<reference evidence="3 4" key="1">
    <citation type="journal article" date="2015" name="Nature">
        <title>rRNA introns, odd ribosomes, and small enigmatic genomes across a large radiation of phyla.</title>
        <authorList>
            <person name="Brown C.T."/>
            <person name="Hug L.A."/>
            <person name="Thomas B.C."/>
            <person name="Sharon I."/>
            <person name="Castelle C.J."/>
            <person name="Singh A."/>
            <person name="Wilkins M.J."/>
            <person name="Williams K.H."/>
            <person name="Banfield J.F."/>
        </authorList>
    </citation>
    <scope>NUCLEOTIDE SEQUENCE [LARGE SCALE GENOMIC DNA]</scope>
</reference>
<gene>
    <name evidence="3" type="ORF">UW49_C0014G0038</name>
</gene>
<dbReference type="Pfam" id="PF08279">
    <property type="entry name" value="HTH_11"/>
    <property type="match status" value="1"/>
</dbReference>
<keyword evidence="1" id="KW-0812">Transmembrane</keyword>
<sequence length="113" mass="12459">MGQILLFIIALVIIIVGFVLVVSRREAERHGTSTKEEFVGICKSAVETASQKEERKQKALAMIQERDGVSNSEIREALGVSSRTAVRYLDELEADGKVEQVGEAGHAVTYRLK</sequence>
<dbReference type="Proteomes" id="UP000033977">
    <property type="component" value="Unassembled WGS sequence"/>
</dbReference>
<name>A0A0G1L8Q0_9BACT</name>
<organism evidence="3 4">
    <name type="scientific">Candidatus Giovannonibacteria bacterium GW2011_GWB1_44_23</name>
    <dbReference type="NCBI Taxonomy" id="1618652"/>
    <lineage>
        <taxon>Bacteria</taxon>
        <taxon>Candidatus Giovannoniibacteriota</taxon>
    </lineage>
</organism>
<dbReference type="InterPro" id="IPR036388">
    <property type="entry name" value="WH-like_DNA-bd_sf"/>
</dbReference>
<feature type="transmembrane region" description="Helical" evidence="1">
    <location>
        <begin position="6"/>
        <end position="23"/>
    </location>
</feature>
<dbReference type="InterPro" id="IPR036390">
    <property type="entry name" value="WH_DNA-bd_sf"/>
</dbReference>
<dbReference type="InterPro" id="IPR013196">
    <property type="entry name" value="HTH_11"/>
</dbReference>
<keyword evidence="1" id="KW-1133">Transmembrane helix</keyword>
<evidence type="ECO:0000256" key="1">
    <source>
        <dbReference type="SAM" id="Phobius"/>
    </source>
</evidence>
<evidence type="ECO:0000313" key="3">
    <source>
        <dbReference type="EMBL" id="KKT56424.1"/>
    </source>
</evidence>
<protein>
    <recommendedName>
        <fullName evidence="2">Helix-turn-helix type 11 domain-containing protein</fullName>
    </recommendedName>
</protein>
<keyword evidence="1" id="KW-0472">Membrane</keyword>
<evidence type="ECO:0000313" key="4">
    <source>
        <dbReference type="Proteomes" id="UP000033977"/>
    </source>
</evidence>
<comment type="caution">
    <text evidence="3">The sequence shown here is derived from an EMBL/GenBank/DDBJ whole genome shotgun (WGS) entry which is preliminary data.</text>
</comment>
<dbReference type="AlphaFoldDB" id="A0A0G1L8Q0"/>
<dbReference type="Gene3D" id="1.10.10.10">
    <property type="entry name" value="Winged helix-like DNA-binding domain superfamily/Winged helix DNA-binding domain"/>
    <property type="match status" value="1"/>
</dbReference>
<evidence type="ECO:0000259" key="2">
    <source>
        <dbReference type="Pfam" id="PF08279"/>
    </source>
</evidence>